<dbReference type="GO" id="GO:0046872">
    <property type="term" value="F:metal ion binding"/>
    <property type="evidence" value="ECO:0007669"/>
    <property type="project" value="UniProtKB-KW"/>
</dbReference>
<keyword evidence="2" id="KW-0408">Iron</keyword>
<reference evidence="4 5" key="1">
    <citation type="submission" date="2016-06" db="EMBL/GenBank/DDBJ databases">
        <authorList>
            <person name="Kjaerup R.B."/>
            <person name="Dalgaard T.S."/>
            <person name="Juul-Madsen H.R."/>
        </authorList>
    </citation>
    <scope>NUCLEOTIDE SEQUENCE [LARGE SCALE GENOMIC DNA]</scope>
    <source>
        <strain evidence="4 5">1165133.8</strain>
    </source>
</reference>
<sequence length="883" mass="99135">MPSTTPIELLLRSIQNDVYGHGGFVSEEYEFFPRQPLPQHLPAQWSLWDEYVSNLPAWYRTGQVCRNLASLPVLDPAELPDEYLVRANMVLGVLALGWKYSWQEMDEGGQHANAASLARIGATGGTVLEPVHAQIMQPWQAIWRRMGRHRSCVESDLFVANFVYGEDAPYAPEHVTGNNSRLLVPFFQSRTEHRFWFSVVEICSRFPGVSAPLNLQRAMLTDDHAGMVAQLVRLARLWQTIVEEVLASADTRVSAIEWGNTTARWTAAMFEGEEGFSGLFSPAWHVMDQLIGRTKYGSFLGQIMLRTRAMLPPSWQKLIAAVGEMPVSDYVATHRARCPELEEAYHYLCQSYDYFFQTHHRKVFAYSYQAILSGREKSNGGIEGTAATPGWELANRHLRVSAAERSTGLRRNRARLSAEHRCHRDSRLLILPVRDMGWLPGDRAAIGIERVDGTRTTILANFVHREPAGDHTYFWLRAAENIKGISSVERQPSPFCRPPSRPASVVIFSDLSCLGMALAIGNHEHANETTIWQESADLPPALHPLVNGRTRVRADLDLAAAILREAREIHRMIDSGVHFYVLGVASFVRRIHGALRLAIGMHSALVGDAVRRLREQRRLNFCVQVDALPNTDKSFYPWNIATATDPKRRVRVVCKGKVLDITSFLTIHLGGDTILSMLAGTDITREFEIAHGAASKTLGMPDVFVEGVAAPIPKHLQPMTDFLYKVVRYTNAFVVTQAEVQQNNEDDIYVQACGLSNAIELWPEATMWGQELADVLRIDTERYNRMSGLCSAAHKNTVAFVKECMADPDSLTTWTDELTSCIRTYEDYGRMLITHLCDILRRTYHDGADSIGQTAPAHIDDVIRFAQIRLGGLGRSRASYVQC</sequence>
<evidence type="ECO:0000313" key="4">
    <source>
        <dbReference type="EMBL" id="OBK30245.1"/>
    </source>
</evidence>
<dbReference type="EMBL" id="LZLS01000034">
    <property type="protein sequence ID" value="OBK30245.1"/>
    <property type="molecule type" value="Genomic_DNA"/>
</dbReference>
<dbReference type="Pfam" id="PF00173">
    <property type="entry name" value="Cyt-b5"/>
    <property type="match status" value="1"/>
</dbReference>
<evidence type="ECO:0000256" key="1">
    <source>
        <dbReference type="ARBA" id="ARBA00022723"/>
    </source>
</evidence>
<dbReference type="GO" id="GO:0033754">
    <property type="term" value="F:indoleamine 2,3-dioxygenase activity"/>
    <property type="evidence" value="ECO:0007669"/>
    <property type="project" value="TreeGrafter"/>
</dbReference>
<dbReference type="Pfam" id="PF01231">
    <property type="entry name" value="IDO"/>
    <property type="match status" value="1"/>
</dbReference>
<evidence type="ECO:0000259" key="3">
    <source>
        <dbReference type="PROSITE" id="PS50255"/>
    </source>
</evidence>
<dbReference type="PANTHER" id="PTHR28657">
    <property type="entry name" value="INDOLEAMINE 2,3-DIOXYGENASE"/>
    <property type="match status" value="1"/>
</dbReference>
<dbReference type="AlphaFoldDB" id="A0A1A3P989"/>
<evidence type="ECO:0000256" key="2">
    <source>
        <dbReference type="ARBA" id="ARBA00023004"/>
    </source>
</evidence>
<comment type="caution">
    <text evidence="4">The sequence shown here is derived from an EMBL/GenBank/DDBJ whole genome shotgun (WGS) entry which is preliminary data.</text>
</comment>
<dbReference type="OrthoDB" id="3217230at2"/>
<dbReference type="SUPFAM" id="SSF55856">
    <property type="entry name" value="Cytochrome b5-like heme/steroid binding domain"/>
    <property type="match status" value="1"/>
</dbReference>
<dbReference type="Proteomes" id="UP000093928">
    <property type="component" value="Unassembled WGS sequence"/>
</dbReference>
<dbReference type="Gene3D" id="3.10.120.10">
    <property type="entry name" value="Cytochrome b5-like heme/steroid binding domain"/>
    <property type="match status" value="1"/>
</dbReference>
<dbReference type="InterPro" id="IPR000898">
    <property type="entry name" value="Indolamine_dOase"/>
</dbReference>
<dbReference type="GO" id="GO:0019441">
    <property type="term" value="P:L-tryptophan catabolic process to kynurenine"/>
    <property type="evidence" value="ECO:0007669"/>
    <property type="project" value="InterPro"/>
</dbReference>
<name>A0A1A3P989_MYCAS</name>
<keyword evidence="1" id="KW-0479">Metal-binding</keyword>
<dbReference type="GO" id="GO:0020037">
    <property type="term" value="F:heme binding"/>
    <property type="evidence" value="ECO:0007669"/>
    <property type="project" value="InterPro"/>
</dbReference>
<dbReference type="RefSeq" id="WP_065142779.1">
    <property type="nucleotide sequence ID" value="NZ_LZLS01000034.1"/>
</dbReference>
<dbReference type="InterPro" id="IPR036400">
    <property type="entry name" value="Cyt_B5-like_heme/steroid_sf"/>
</dbReference>
<accession>A0A1A3P989</accession>
<feature type="domain" description="Cytochrome b5 heme-binding" evidence="3">
    <location>
        <begin position="632"/>
        <end position="709"/>
    </location>
</feature>
<dbReference type="SUPFAM" id="SSF140959">
    <property type="entry name" value="Indolic compounds 2,3-dioxygenase-like"/>
    <property type="match status" value="1"/>
</dbReference>
<organism evidence="4 5">
    <name type="scientific">Mycobacterium asiaticum</name>
    <dbReference type="NCBI Taxonomy" id="1790"/>
    <lineage>
        <taxon>Bacteria</taxon>
        <taxon>Bacillati</taxon>
        <taxon>Actinomycetota</taxon>
        <taxon>Actinomycetes</taxon>
        <taxon>Mycobacteriales</taxon>
        <taxon>Mycobacteriaceae</taxon>
        <taxon>Mycobacterium</taxon>
    </lineage>
</organism>
<dbReference type="InterPro" id="IPR037217">
    <property type="entry name" value="Trp/Indoleamine_2_3_dOase-like"/>
</dbReference>
<dbReference type="InterPro" id="IPR001199">
    <property type="entry name" value="Cyt_B5-like_heme/steroid-bd"/>
</dbReference>
<dbReference type="PROSITE" id="PS50255">
    <property type="entry name" value="CYTOCHROME_B5_2"/>
    <property type="match status" value="1"/>
</dbReference>
<proteinExistence type="predicted"/>
<dbReference type="GO" id="GO:0005737">
    <property type="term" value="C:cytoplasm"/>
    <property type="evidence" value="ECO:0007669"/>
    <property type="project" value="TreeGrafter"/>
</dbReference>
<protein>
    <recommendedName>
        <fullName evidence="3">Cytochrome b5 heme-binding domain-containing protein</fullName>
    </recommendedName>
</protein>
<dbReference type="PANTHER" id="PTHR28657:SF5">
    <property type="entry name" value="INDOLEAMINE 2,3-DIOXYGENASE"/>
    <property type="match status" value="1"/>
</dbReference>
<evidence type="ECO:0000313" key="5">
    <source>
        <dbReference type="Proteomes" id="UP000093928"/>
    </source>
</evidence>
<gene>
    <name evidence="4" type="ORF">A5634_16670</name>
</gene>